<protein>
    <recommendedName>
        <fullName evidence="2">Putative E3 ubiquitin-protein ligase LIN ARM-like domain-containing protein</fullName>
    </recommendedName>
</protein>
<dbReference type="AlphaFoldDB" id="A0A9D4Y2S3"/>
<feature type="region of interest" description="Disordered" evidence="1">
    <location>
        <begin position="72"/>
        <end position="98"/>
    </location>
</feature>
<keyword evidence="4" id="KW-1185">Reference proteome</keyword>
<gene>
    <name evidence="3" type="ORF">KIW84_035876</name>
</gene>
<organism evidence="3 4">
    <name type="scientific">Pisum sativum</name>
    <name type="common">Garden pea</name>
    <name type="synonym">Lathyrus oleraceus</name>
    <dbReference type="NCBI Taxonomy" id="3888"/>
    <lineage>
        <taxon>Eukaryota</taxon>
        <taxon>Viridiplantae</taxon>
        <taxon>Streptophyta</taxon>
        <taxon>Embryophyta</taxon>
        <taxon>Tracheophyta</taxon>
        <taxon>Spermatophyta</taxon>
        <taxon>Magnoliopsida</taxon>
        <taxon>eudicotyledons</taxon>
        <taxon>Gunneridae</taxon>
        <taxon>Pentapetalae</taxon>
        <taxon>rosids</taxon>
        <taxon>fabids</taxon>
        <taxon>Fabales</taxon>
        <taxon>Fabaceae</taxon>
        <taxon>Papilionoideae</taxon>
        <taxon>50 kb inversion clade</taxon>
        <taxon>NPAAA clade</taxon>
        <taxon>Hologalegina</taxon>
        <taxon>IRL clade</taxon>
        <taxon>Fabeae</taxon>
        <taxon>Lathyrus</taxon>
    </lineage>
</organism>
<comment type="caution">
    <text evidence="3">The sequence shown here is derived from an EMBL/GenBank/DDBJ whole genome shotgun (WGS) entry which is preliminary data.</text>
</comment>
<dbReference type="Proteomes" id="UP001058974">
    <property type="component" value="Chromosome 3"/>
</dbReference>
<dbReference type="EMBL" id="JAMSHJ010000003">
    <property type="protein sequence ID" value="KAI5431906.1"/>
    <property type="molecule type" value="Genomic_DNA"/>
</dbReference>
<dbReference type="PANTHER" id="PTHR35549:SF1">
    <property type="entry name" value="OS04G0584500 PROTEIN"/>
    <property type="match status" value="1"/>
</dbReference>
<dbReference type="InterPro" id="IPR016024">
    <property type="entry name" value="ARM-type_fold"/>
</dbReference>
<proteinExistence type="predicted"/>
<evidence type="ECO:0000313" key="3">
    <source>
        <dbReference type="EMBL" id="KAI5431906.1"/>
    </source>
</evidence>
<reference evidence="3 4" key="1">
    <citation type="journal article" date="2022" name="Nat. Genet.">
        <title>Improved pea reference genome and pan-genome highlight genomic features and evolutionary characteristics.</title>
        <authorList>
            <person name="Yang T."/>
            <person name="Liu R."/>
            <person name="Luo Y."/>
            <person name="Hu S."/>
            <person name="Wang D."/>
            <person name="Wang C."/>
            <person name="Pandey M.K."/>
            <person name="Ge S."/>
            <person name="Xu Q."/>
            <person name="Li N."/>
            <person name="Li G."/>
            <person name="Huang Y."/>
            <person name="Saxena R.K."/>
            <person name="Ji Y."/>
            <person name="Li M."/>
            <person name="Yan X."/>
            <person name="He Y."/>
            <person name="Liu Y."/>
            <person name="Wang X."/>
            <person name="Xiang C."/>
            <person name="Varshney R.K."/>
            <person name="Ding H."/>
            <person name="Gao S."/>
            <person name="Zong X."/>
        </authorList>
    </citation>
    <scope>NUCLEOTIDE SEQUENCE [LARGE SCALE GENOMIC DNA]</scope>
    <source>
        <strain evidence="3 4">cv. Zhongwan 6</strain>
    </source>
</reference>
<accession>A0A9D4Y2S3</accession>
<evidence type="ECO:0000256" key="1">
    <source>
        <dbReference type="SAM" id="MobiDB-lite"/>
    </source>
</evidence>
<dbReference type="PANTHER" id="PTHR35549">
    <property type="entry name" value="OS04G0584500 PROTEIN"/>
    <property type="match status" value="1"/>
</dbReference>
<dbReference type="Pfam" id="PF23628">
    <property type="entry name" value="ARM_LIN_C"/>
    <property type="match status" value="1"/>
</dbReference>
<name>A0A9D4Y2S3_PEA</name>
<feature type="domain" description="Putative E3 ubiquitin-protein ligase LIN ARM-like" evidence="2">
    <location>
        <begin position="6"/>
        <end position="230"/>
    </location>
</feature>
<evidence type="ECO:0000313" key="4">
    <source>
        <dbReference type="Proteomes" id="UP001058974"/>
    </source>
</evidence>
<sequence length="231" mass="25697">MFATQVEPQKLGIYIETAVNAIADALDAGLDDEKIQKKCCKALLILCGHFSTTGKIITDTTVLKQAGYKNGSSELKSPSYDEEDQQLDVTISSEDEEEERNEEFMINLLESLIGDGESPFLKTISRCLESRHLDLVRTCLITVTWLSSSLSKQYNAGLHLPAFLAVISQLKEILLNSELELKTLASMSLFNFSKISECRTLLKIMAQDMAPILHGLVDVIWTAKKLHAILM</sequence>
<evidence type="ECO:0000259" key="2">
    <source>
        <dbReference type="Pfam" id="PF23628"/>
    </source>
</evidence>
<dbReference type="Gramene" id="Psat03G0587600-T3">
    <property type="protein sequence ID" value="KAI5431906.1"/>
    <property type="gene ID" value="KIW84_035876"/>
</dbReference>
<dbReference type="InterPro" id="IPR055566">
    <property type="entry name" value="ARM_LIN"/>
</dbReference>
<dbReference type="SUPFAM" id="SSF48371">
    <property type="entry name" value="ARM repeat"/>
    <property type="match status" value="1"/>
</dbReference>